<dbReference type="GO" id="GO:0016020">
    <property type="term" value="C:membrane"/>
    <property type="evidence" value="ECO:0007669"/>
    <property type="project" value="UniProtKB-SubCell"/>
</dbReference>
<evidence type="ECO:0000256" key="1">
    <source>
        <dbReference type="ARBA" id="ARBA00004141"/>
    </source>
</evidence>
<evidence type="ECO:0000259" key="6">
    <source>
        <dbReference type="Pfam" id="PF00892"/>
    </source>
</evidence>
<evidence type="ECO:0000313" key="7">
    <source>
        <dbReference type="EMBL" id="PIQ85810.1"/>
    </source>
</evidence>
<evidence type="ECO:0000256" key="5">
    <source>
        <dbReference type="SAM" id="Phobius"/>
    </source>
</evidence>
<feature type="transmembrane region" description="Helical" evidence="5">
    <location>
        <begin position="38"/>
        <end position="57"/>
    </location>
</feature>
<dbReference type="Pfam" id="PF00892">
    <property type="entry name" value="EamA"/>
    <property type="match status" value="2"/>
</dbReference>
<proteinExistence type="predicted"/>
<reference evidence="7 8" key="1">
    <citation type="submission" date="2017-09" db="EMBL/GenBank/DDBJ databases">
        <title>Depth-based differentiation of microbial function through sediment-hosted aquifers and enrichment of novel symbionts in the deep terrestrial subsurface.</title>
        <authorList>
            <person name="Probst A.J."/>
            <person name="Ladd B."/>
            <person name="Jarett J.K."/>
            <person name="Geller-Mcgrath D.E."/>
            <person name="Sieber C.M."/>
            <person name="Emerson J.B."/>
            <person name="Anantharaman K."/>
            <person name="Thomas B.C."/>
            <person name="Malmstrom R."/>
            <person name="Stieglmeier M."/>
            <person name="Klingl A."/>
            <person name="Woyke T."/>
            <person name="Ryan C.M."/>
            <person name="Banfield J.F."/>
        </authorList>
    </citation>
    <scope>NUCLEOTIDE SEQUENCE [LARGE SCALE GENOMIC DNA]</scope>
    <source>
        <strain evidence="7">CG11_big_fil_rev_8_21_14_0_20_45_26</strain>
    </source>
</reference>
<feature type="domain" description="EamA" evidence="6">
    <location>
        <begin position="150"/>
        <end position="278"/>
    </location>
</feature>
<name>A0A2H0LN00_9BACT</name>
<dbReference type="SUPFAM" id="SSF103481">
    <property type="entry name" value="Multidrug resistance efflux transporter EmrE"/>
    <property type="match status" value="2"/>
</dbReference>
<evidence type="ECO:0000256" key="4">
    <source>
        <dbReference type="ARBA" id="ARBA00023136"/>
    </source>
</evidence>
<dbReference type="PANTHER" id="PTHR22911">
    <property type="entry name" value="ACYL-MALONYL CONDENSING ENZYME-RELATED"/>
    <property type="match status" value="1"/>
</dbReference>
<dbReference type="Proteomes" id="UP000230859">
    <property type="component" value="Unassembled WGS sequence"/>
</dbReference>
<feature type="transmembrane region" description="Helical" evidence="5">
    <location>
        <begin position="69"/>
        <end position="88"/>
    </location>
</feature>
<keyword evidence="2 5" id="KW-0812">Transmembrane</keyword>
<evidence type="ECO:0000313" key="8">
    <source>
        <dbReference type="Proteomes" id="UP000230859"/>
    </source>
</evidence>
<feature type="transmembrane region" description="Helical" evidence="5">
    <location>
        <begin position="179"/>
        <end position="199"/>
    </location>
</feature>
<comment type="caution">
    <text evidence="7">The sequence shown here is derived from an EMBL/GenBank/DDBJ whole genome shotgun (WGS) entry which is preliminary data.</text>
</comment>
<dbReference type="PANTHER" id="PTHR22911:SF6">
    <property type="entry name" value="SOLUTE CARRIER FAMILY 35 MEMBER G1"/>
    <property type="match status" value="1"/>
</dbReference>
<protein>
    <recommendedName>
        <fullName evidence="6">EamA domain-containing protein</fullName>
    </recommendedName>
</protein>
<feature type="transmembrane region" description="Helical" evidence="5">
    <location>
        <begin position="94"/>
        <end position="116"/>
    </location>
</feature>
<feature type="transmembrane region" description="Helical" evidence="5">
    <location>
        <begin position="12"/>
        <end position="32"/>
    </location>
</feature>
<feature type="domain" description="EamA" evidence="6">
    <location>
        <begin position="9"/>
        <end position="139"/>
    </location>
</feature>
<sequence>MTKYHSIKRGILFMIAAAFCFGTMTAFVKMATQTMPPFEIVFFRSFLGGLLIAALMWKRRVSFIGKHPRLLAFRGLCGFLALSMHFYAISQINLGSAVILNFTSPIFVAMIAYIYLKENISRILWLLTVICFAGLYFLVGTQFAIKPFPILIGLFSGFWAAVAYSTIRLSHPQESSLTIIFYFTVIASVGSLPFLRLGFHMPIGAEWVPVAGVVVCSFFGQLFVTQAVREAPASVVSPFSYLTPVLSFAYGYLIWGDPITGRMLFGVLLIVVSGTFIYTTQRRPEPAMD</sequence>
<dbReference type="EMBL" id="PCVY01000060">
    <property type="protein sequence ID" value="PIQ85810.1"/>
    <property type="molecule type" value="Genomic_DNA"/>
</dbReference>
<feature type="transmembrane region" description="Helical" evidence="5">
    <location>
        <begin position="261"/>
        <end position="279"/>
    </location>
</feature>
<feature type="transmembrane region" description="Helical" evidence="5">
    <location>
        <begin position="205"/>
        <end position="224"/>
    </location>
</feature>
<keyword evidence="4 5" id="KW-0472">Membrane</keyword>
<evidence type="ECO:0000256" key="3">
    <source>
        <dbReference type="ARBA" id="ARBA00022989"/>
    </source>
</evidence>
<keyword evidence="3 5" id="KW-1133">Transmembrane helix</keyword>
<gene>
    <name evidence="7" type="ORF">COV74_07280</name>
</gene>
<feature type="transmembrane region" description="Helical" evidence="5">
    <location>
        <begin position="123"/>
        <end position="144"/>
    </location>
</feature>
<organism evidence="7 8">
    <name type="scientific">Candidatus Abzuiibacterium crystallinum</name>
    <dbReference type="NCBI Taxonomy" id="1974748"/>
    <lineage>
        <taxon>Bacteria</taxon>
        <taxon>Pseudomonadati</taxon>
        <taxon>Candidatus Omnitrophota</taxon>
        <taxon>Candidatus Abzuiibacterium</taxon>
    </lineage>
</organism>
<comment type="subcellular location">
    <subcellularLocation>
        <location evidence="1">Membrane</location>
        <topology evidence="1">Multi-pass membrane protein</topology>
    </subcellularLocation>
</comment>
<accession>A0A2H0LN00</accession>
<feature type="transmembrane region" description="Helical" evidence="5">
    <location>
        <begin position="236"/>
        <end position="255"/>
    </location>
</feature>
<evidence type="ECO:0000256" key="2">
    <source>
        <dbReference type="ARBA" id="ARBA00022692"/>
    </source>
</evidence>
<dbReference type="InterPro" id="IPR037185">
    <property type="entry name" value="EmrE-like"/>
</dbReference>
<feature type="transmembrane region" description="Helical" evidence="5">
    <location>
        <begin position="150"/>
        <end position="167"/>
    </location>
</feature>
<dbReference type="Gene3D" id="1.10.3730.20">
    <property type="match status" value="1"/>
</dbReference>
<dbReference type="AlphaFoldDB" id="A0A2H0LN00"/>
<dbReference type="InterPro" id="IPR000620">
    <property type="entry name" value="EamA_dom"/>
</dbReference>